<organism evidence="9 10">
    <name type="scientific">Nonomuraea longicatena</name>
    <dbReference type="NCBI Taxonomy" id="83682"/>
    <lineage>
        <taxon>Bacteria</taxon>
        <taxon>Bacillati</taxon>
        <taxon>Actinomycetota</taxon>
        <taxon>Actinomycetes</taxon>
        <taxon>Streptosporangiales</taxon>
        <taxon>Streptosporangiaceae</taxon>
        <taxon>Nonomuraea</taxon>
    </lineage>
</organism>
<dbReference type="PROSITE" id="PS50850">
    <property type="entry name" value="MFS"/>
    <property type="match status" value="1"/>
</dbReference>
<keyword evidence="3" id="KW-1003">Cell membrane</keyword>
<dbReference type="EMBL" id="BAAAHQ010000023">
    <property type="protein sequence ID" value="GAA0936540.1"/>
    <property type="molecule type" value="Genomic_DNA"/>
</dbReference>
<keyword evidence="6 7" id="KW-0472">Membrane</keyword>
<comment type="subcellular location">
    <subcellularLocation>
        <location evidence="1">Cell membrane</location>
        <topology evidence="1">Multi-pass membrane protein</topology>
    </subcellularLocation>
</comment>
<feature type="transmembrane region" description="Helical" evidence="7">
    <location>
        <begin position="21"/>
        <end position="44"/>
    </location>
</feature>
<dbReference type="Pfam" id="PF07690">
    <property type="entry name" value="MFS_1"/>
    <property type="match status" value="1"/>
</dbReference>
<feature type="transmembrane region" description="Helical" evidence="7">
    <location>
        <begin position="113"/>
        <end position="135"/>
    </location>
</feature>
<dbReference type="SUPFAM" id="SSF103473">
    <property type="entry name" value="MFS general substrate transporter"/>
    <property type="match status" value="1"/>
</dbReference>
<dbReference type="Proteomes" id="UP001501578">
    <property type="component" value="Unassembled WGS sequence"/>
</dbReference>
<feature type="transmembrane region" description="Helical" evidence="7">
    <location>
        <begin position="56"/>
        <end position="76"/>
    </location>
</feature>
<dbReference type="InterPro" id="IPR020846">
    <property type="entry name" value="MFS_dom"/>
</dbReference>
<evidence type="ECO:0000313" key="9">
    <source>
        <dbReference type="EMBL" id="GAA0936540.1"/>
    </source>
</evidence>
<dbReference type="InterPro" id="IPR011701">
    <property type="entry name" value="MFS"/>
</dbReference>
<evidence type="ECO:0000313" key="10">
    <source>
        <dbReference type="Proteomes" id="UP001501578"/>
    </source>
</evidence>
<sequence>MTHNTDVIGDPSEASPARRALGLAVICAAQFLVALDLSIANIAMPHIAAELGFEPGSAGLVLSAFAPAFASTLLPGGRIADLYGRKRVFVTGLLVLGAASVVAGAAWSPAVLLVGRVLQGLAAAFIAPSALGLLTATVPEGPRRERALALSAAMALSAVPIALALRTRLRR</sequence>
<dbReference type="RefSeq" id="WP_343951943.1">
    <property type="nucleotide sequence ID" value="NZ_BAAAHQ010000023.1"/>
</dbReference>
<evidence type="ECO:0000256" key="3">
    <source>
        <dbReference type="ARBA" id="ARBA00022475"/>
    </source>
</evidence>
<feature type="transmembrane region" description="Helical" evidence="7">
    <location>
        <begin position="147"/>
        <end position="165"/>
    </location>
</feature>
<evidence type="ECO:0000259" key="8">
    <source>
        <dbReference type="PROSITE" id="PS50850"/>
    </source>
</evidence>
<dbReference type="PANTHER" id="PTHR42718:SF46">
    <property type="entry name" value="BLR6921 PROTEIN"/>
    <property type="match status" value="1"/>
</dbReference>
<feature type="transmembrane region" description="Helical" evidence="7">
    <location>
        <begin position="88"/>
        <end position="107"/>
    </location>
</feature>
<dbReference type="Gene3D" id="1.20.1720.10">
    <property type="entry name" value="Multidrug resistance protein D"/>
    <property type="match status" value="1"/>
</dbReference>
<evidence type="ECO:0000256" key="7">
    <source>
        <dbReference type="SAM" id="Phobius"/>
    </source>
</evidence>
<keyword evidence="2" id="KW-0813">Transport</keyword>
<evidence type="ECO:0000256" key="2">
    <source>
        <dbReference type="ARBA" id="ARBA00022448"/>
    </source>
</evidence>
<dbReference type="PROSITE" id="PS00216">
    <property type="entry name" value="SUGAR_TRANSPORT_1"/>
    <property type="match status" value="1"/>
</dbReference>
<keyword evidence="4 7" id="KW-0812">Transmembrane</keyword>
<name>A0ABN1Q2E9_9ACTN</name>
<comment type="caution">
    <text evidence="9">The sequence shown here is derived from an EMBL/GenBank/DDBJ whole genome shotgun (WGS) entry which is preliminary data.</text>
</comment>
<gene>
    <name evidence="9" type="ORF">GCM10009560_45290</name>
</gene>
<evidence type="ECO:0000256" key="5">
    <source>
        <dbReference type="ARBA" id="ARBA00022989"/>
    </source>
</evidence>
<evidence type="ECO:0000256" key="1">
    <source>
        <dbReference type="ARBA" id="ARBA00004651"/>
    </source>
</evidence>
<keyword evidence="5 7" id="KW-1133">Transmembrane helix</keyword>
<evidence type="ECO:0000256" key="4">
    <source>
        <dbReference type="ARBA" id="ARBA00022692"/>
    </source>
</evidence>
<dbReference type="InterPro" id="IPR005829">
    <property type="entry name" value="Sugar_transporter_CS"/>
</dbReference>
<evidence type="ECO:0000256" key="6">
    <source>
        <dbReference type="ARBA" id="ARBA00023136"/>
    </source>
</evidence>
<feature type="domain" description="Major facilitator superfamily (MFS) profile" evidence="8">
    <location>
        <begin position="22"/>
        <end position="171"/>
    </location>
</feature>
<accession>A0ABN1Q2E9</accession>
<keyword evidence="10" id="KW-1185">Reference proteome</keyword>
<dbReference type="PANTHER" id="PTHR42718">
    <property type="entry name" value="MAJOR FACILITATOR SUPERFAMILY MULTIDRUG TRANSPORTER MFSC"/>
    <property type="match status" value="1"/>
</dbReference>
<proteinExistence type="predicted"/>
<dbReference type="InterPro" id="IPR036259">
    <property type="entry name" value="MFS_trans_sf"/>
</dbReference>
<reference evidence="9 10" key="1">
    <citation type="journal article" date="2019" name="Int. J. Syst. Evol. Microbiol.">
        <title>The Global Catalogue of Microorganisms (GCM) 10K type strain sequencing project: providing services to taxonomists for standard genome sequencing and annotation.</title>
        <authorList>
            <consortium name="The Broad Institute Genomics Platform"/>
            <consortium name="The Broad Institute Genome Sequencing Center for Infectious Disease"/>
            <person name="Wu L."/>
            <person name="Ma J."/>
        </authorList>
    </citation>
    <scope>NUCLEOTIDE SEQUENCE [LARGE SCALE GENOMIC DNA]</scope>
    <source>
        <strain evidence="9 10">JCM 11136</strain>
    </source>
</reference>
<protein>
    <recommendedName>
        <fullName evidence="8">Major facilitator superfamily (MFS) profile domain-containing protein</fullName>
    </recommendedName>
</protein>